<organism evidence="27 29">
    <name type="scientific">Drosophila hydei</name>
    <name type="common">Fruit fly</name>
    <dbReference type="NCBI Taxonomy" id="7224"/>
    <lineage>
        <taxon>Eukaryota</taxon>
        <taxon>Metazoa</taxon>
        <taxon>Ecdysozoa</taxon>
        <taxon>Arthropoda</taxon>
        <taxon>Hexapoda</taxon>
        <taxon>Insecta</taxon>
        <taxon>Pterygota</taxon>
        <taxon>Neoptera</taxon>
        <taxon>Endopterygota</taxon>
        <taxon>Diptera</taxon>
        <taxon>Brachycera</taxon>
        <taxon>Muscomorpha</taxon>
        <taxon>Ephydroidea</taxon>
        <taxon>Drosophilidae</taxon>
        <taxon>Drosophila</taxon>
    </lineage>
</organism>
<feature type="region of interest" description="Disordered" evidence="24">
    <location>
        <begin position="657"/>
        <end position="742"/>
    </location>
</feature>
<protein>
    <recommendedName>
        <fullName evidence="19">Adenylate cyclase type 9</fullName>
        <ecNumber evidence="5">4.6.1.1</ecNumber>
    </recommendedName>
    <alternativeName>
        <fullName evidence="22">ATP pyrophosphate-lyase 9</fullName>
    </alternativeName>
    <alternativeName>
        <fullName evidence="20">Adenylate cyclase type IX</fullName>
    </alternativeName>
    <alternativeName>
        <fullName evidence="21">Adenylyl cyclase 9</fullName>
    </alternativeName>
</protein>
<reference evidence="28 29" key="1">
    <citation type="submission" date="2025-04" db="UniProtKB">
        <authorList>
            <consortium name="RefSeq"/>
        </authorList>
    </citation>
    <scope>IDENTIFICATION</scope>
    <source>
        <strain evidence="28 29">15085-1641.00</strain>
        <tissue evidence="28 29">Whole body</tissue>
    </source>
</reference>
<dbReference type="OrthoDB" id="10035433at2759"/>
<keyword evidence="13 25" id="KW-1133">Transmembrane helix</keyword>
<feature type="region of interest" description="Disordered" evidence="24">
    <location>
        <begin position="902"/>
        <end position="930"/>
    </location>
</feature>
<keyword evidence="15 25" id="KW-0472">Membrane</keyword>
<feature type="transmembrane region" description="Helical" evidence="25">
    <location>
        <begin position="127"/>
        <end position="148"/>
    </location>
</feature>
<feature type="transmembrane region" description="Helical" evidence="25">
    <location>
        <begin position="97"/>
        <end position="115"/>
    </location>
</feature>
<comment type="similarity">
    <text evidence="23">Belongs to the adenylyl cyclase class-4/guanylyl cyclase family.</text>
</comment>
<dbReference type="PROSITE" id="PS50125">
    <property type="entry name" value="GUANYLATE_CYCLASE_2"/>
    <property type="match status" value="2"/>
</dbReference>
<keyword evidence="11" id="KW-0067">ATP-binding</keyword>
<evidence type="ECO:0000256" key="15">
    <source>
        <dbReference type="ARBA" id="ARBA00023136"/>
    </source>
</evidence>
<evidence type="ECO:0000256" key="14">
    <source>
        <dbReference type="ARBA" id="ARBA00022998"/>
    </source>
</evidence>
<dbReference type="InterPro" id="IPR029787">
    <property type="entry name" value="Nucleotide_cyclase"/>
</dbReference>
<evidence type="ECO:0000256" key="17">
    <source>
        <dbReference type="ARBA" id="ARBA00023211"/>
    </source>
</evidence>
<comment type="cofactor">
    <cofactor evidence="3">
        <name>Mg(2+)</name>
        <dbReference type="ChEBI" id="CHEBI:18420"/>
    </cofactor>
</comment>
<dbReference type="RefSeq" id="XP_023161331.2">
    <property type="nucleotide sequence ID" value="XM_023305563.2"/>
</dbReference>
<evidence type="ECO:0000256" key="1">
    <source>
        <dbReference type="ARBA" id="ARBA00001593"/>
    </source>
</evidence>
<comment type="catalytic activity">
    <reaction evidence="1">
        <text>ATP = 3',5'-cyclic AMP + diphosphate</text>
        <dbReference type="Rhea" id="RHEA:15389"/>
        <dbReference type="ChEBI" id="CHEBI:30616"/>
        <dbReference type="ChEBI" id="CHEBI:33019"/>
        <dbReference type="ChEBI" id="CHEBI:58165"/>
        <dbReference type="EC" id="4.6.1.1"/>
    </reaction>
</comment>
<feature type="compositionally biased region" description="Polar residues" evidence="24">
    <location>
        <begin position="1674"/>
        <end position="1686"/>
    </location>
</feature>
<feature type="compositionally biased region" description="Basic and acidic residues" evidence="24">
    <location>
        <begin position="1645"/>
        <end position="1655"/>
    </location>
</feature>
<dbReference type="KEGG" id="dhe:111593022"/>
<feature type="region of interest" description="Disordered" evidence="24">
    <location>
        <begin position="848"/>
        <end position="888"/>
    </location>
</feature>
<evidence type="ECO:0000256" key="16">
    <source>
        <dbReference type="ARBA" id="ARBA00023180"/>
    </source>
</evidence>
<evidence type="ECO:0000256" key="19">
    <source>
        <dbReference type="ARBA" id="ARBA00070496"/>
    </source>
</evidence>
<feature type="transmembrane region" description="Helical" evidence="25">
    <location>
        <begin position="1251"/>
        <end position="1270"/>
    </location>
</feature>
<dbReference type="Gene3D" id="3.30.70.1230">
    <property type="entry name" value="Nucleotide cyclase"/>
    <property type="match status" value="2"/>
</dbReference>
<evidence type="ECO:0000313" key="28">
    <source>
        <dbReference type="RefSeq" id="XP_023161331.2"/>
    </source>
</evidence>
<dbReference type="SUPFAM" id="SSF55073">
    <property type="entry name" value="Nucleotide cyclase"/>
    <property type="match status" value="2"/>
</dbReference>
<dbReference type="GO" id="GO:0004016">
    <property type="term" value="F:adenylate cyclase activity"/>
    <property type="evidence" value="ECO:0007669"/>
    <property type="project" value="UniProtKB-EC"/>
</dbReference>
<evidence type="ECO:0000256" key="3">
    <source>
        <dbReference type="ARBA" id="ARBA00001946"/>
    </source>
</evidence>
<dbReference type="InterPro" id="IPR018297">
    <property type="entry name" value="A/G_cyclase_CS"/>
</dbReference>
<sequence>MSESRRQSVSFTAMPPGVLVNDSRANSTDDIQIALAPHIQTYLSQTGRRHSCCSVMLPVAFERAAAKSWLDPKFDSPVLEEQFQASVFPHIRMRYRFTLSYILLCSVVWCLYFVIDGGSEDFWRPISTSFSMMSLVTIMAMCFTHWTLYKEHRILTSAVTALILCSASLAFLTYTGRAFSPLGHFAICLEIVLLIYTALPMPLWLGASIAICYSIAFELVSHVVIVVSAVHGATVGATPTEAASSSDPSHKILMLRIMAHLSVHLVGVHVLIMNLVRMRGTFMKVGQNLLVRRQLEMEKQLKEKMIHSVMPPKVADMLLNEGGSGGLDPNQPPESHYMRPRASHDVKSLFRPFHMHSMENVSILFADIVGFTRMSSTKTAEQLVEILNDLFERFDDLCTLSGCEKISTLGDCYYCVSGCPEPRADHAICCVEMGLGMIDAMRCFDAQRHEGVKMRVGVHTGTVLCGIVGTRRVKFDVWSNDVSLANKMESSGKPEQVHISQETSSFLGDAYYLEEGEEVFGHRTYFVVGRRRDVSRANSLSPSMAATAAGSSSLLMPGSQGALASLSQSATNISAVQPHVPPASPVGQLSNSLKSSPVLSMRPRLTSLSMKLRKKSQSQGHAHSRERDLERGIIHPAAAGIPPVIVVRERPKIIITTKSLPGSLDSDEQPPSEEQQPQQATTNQPDTRSKLKLKVWKMTRLLKLTSRKDKDKDKEKGKEKGNGTDKEPTRPHSNSLPAPGDETVAFIEPAGAANGQNQLSNGCGYQQLPVLVETACSTRLNSNQMLDIPMARPVLHHAATSTALSSSVMRSPDGTAMAASGGSCCSPGQYSMYDDIIDVRSYISQSRSDISPFGRTGSYRSQCGRQSAGQSAGQTLEQSPLPRPRASTLTAGGRALATEPSTSANANANANGNANTNANPNANPNASSSGCCLPAPGPTAYSHSRNSSIWPDGLSICPSATSRKDSGIKSNSRRSSIQQQIYALNQSAISQHRVSGYFTSSTSSISNLGEGGALPFPLPPPPPAAALAAQQSAQLIDPLAACLQQLRKQSDLQLIRCVRDNARSQRSYLVKAPLRRISLYFKSRQLERDFRSKAHRFGTENETEGPPTLATPRYNTYIDIFVGIAVYLCISISLFLMTQNTVTPSFRLWVTLFSCFTAIQVFALFLFTRQMCRRHGTRMRSKSSASEANSEAAAPQPQVEQFESCADRIFEAISSWYPWHICLAILMAMPVVLIIANFLLLDLTQLEAFEYHYGFLIFVCIVHFCNFTQLNCWMRNVLAFLAALCFIGIAVSQLTVYNNRSENESDPELESELNSSAAASFIFEEIKWFHDYHVEIYLDLLLILILVWFLNREFEVGYRLTFYGNAVANQDKVRVQNMKNQADMLLHNIIPKHVAEHLKNTAKYSENHHNIAIIFASIVNFNEMYDESYLGGKEFLRVLNELIGDFDELLSHPKFRAVEKIKTIGSTFMAASGLDPSHRGTGDEHIHTLMEFAIEMQRVVNEFNKDLLEFNLILRIGMNIGDVTAGVIGTSKLYYDIWGDAVNVASRMDSTGLPNRIQVGKDCLPFLTAGYEFEPRGSVYVKGKDHMEVFLYTNRRPHLSEQPPNVQLNELNEPDELATEANEKQQLQTNDVQIVINDELQEPTDAEKQELPDKEQAEEEEEDDDDDDGDMHSSETTTLFKSQESLHATHPNGGGSHFNPANTTET</sequence>
<feature type="transmembrane region" description="Helical" evidence="25">
    <location>
        <begin position="1277"/>
        <end position="1297"/>
    </location>
</feature>
<feature type="compositionally biased region" description="Polar residues" evidence="24">
    <location>
        <begin position="587"/>
        <end position="598"/>
    </location>
</feature>
<feature type="compositionally biased region" description="Polar residues" evidence="24">
    <location>
        <begin position="858"/>
        <end position="878"/>
    </location>
</feature>
<feature type="transmembrane region" description="Helical" evidence="25">
    <location>
        <begin position="1117"/>
        <end position="1136"/>
    </location>
</feature>
<dbReference type="GO" id="GO:0035556">
    <property type="term" value="P:intracellular signal transduction"/>
    <property type="evidence" value="ECO:0007669"/>
    <property type="project" value="InterPro"/>
</dbReference>
<evidence type="ECO:0000256" key="18">
    <source>
        <dbReference type="ARBA" id="ARBA00023239"/>
    </source>
</evidence>
<evidence type="ECO:0000256" key="10">
    <source>
        <dbReference type="ARBA" id="ARBA00022741"/>
    </source>
</evidence>
<evidence type="ECO:0000256" key="9">
    <source>
        <dbReference type="ARBA" id="ARBA00022737"/>
    </source>
</evidence>
<dbReference type="GO" id="GO:0005524">
    <property type="term" value="F:ATP binding"/>
    <property type="evidence" value="ECO:0007669"/>
    <property type="project" value="UniProtKB-KW"/>
</dbReference>
<evidence type="ECO:0000256" key="2">
    <source>
        <dbReference type="ARBA" id="ARBA00001936"/>
    </source>
</evidence>
<keyword evidence="17" id="KW-0464">Manganese</keyword>
<keyword evidence="27" id="KW-1185">Reference proteome</keyword>
<dbReference type="FunFam" id="3.30.70.1230:FF:000014">
    <property type="entry name" value="adenylate cyclase type 9"/>
    <property type="match status" value="1"/>
</dbReference>
<feature type="transmembrane region" description="Helical" evidence="25">
    <location>
        <begin position="182"/>
        <end position="199"/>
    </location>
</feature>
<feature type="compositionally biased region" description="Basic and acidic residues" evidence="24">
    <location>
        <begin position="706"/>
        <end position="730"/>
    </location>
</feature>
<feature type="region of interest" description="Disordered" evidence="24">
    <location>
        <begin position="581"/>
        <end position="633"/>
    </location>
</feature>
<evidence type="ECO:0000256" key="20">
    <source>
        <dbReference type="ARBA" id="ARBA00081225"/>
    </source>
</evidence>
<dbReference type="InterPro" id="IPR001054">
    <property type="entry name" value="A/G_cyclase"/>
</dbReference>
<feature type="domain" description="Guanylate cyclase" evidence="26">
    <location>
        <begin position="1412"/>
        <end position="1549"/>
    </location>
</feature>
<feature type="transmembrane region" description="Helical" evidence="25">
    <location>
        <begin position="211"/>
        <end position="233"/>
    </location>
</feature>
<comment type="subcellular location">
    <subcellularLocation>
        <location evidence="4">Cell membrane</location>
        <topology evidence="4">Multi-pass membrane protein</topology>
    </subcellularLocation>
</comment>
<feature type="transmembrane region" description="Helical" evidence="25">
    <location>
        <begin position="155"/>
        <end position="176"/>
    </location>
</feature>
<comment type="cofactor">
    <cofactor evidence="2">
        <name>Mn(2+)</name>
        <dbReference type="ChEBI" id="CHEBI:29035"/>
    </cofactor>
</comment>
<dbReference type="RefSeq" id="XP_030079984.1">
    <property type="nucleotide sequence ID" value="XM_030224124.1"/>
</dbReference>
<dbReference type="PANTHER" id="PTHR45627">
    <property type="entry name" value="ADENYLATE CYCLASE TYPE 1"/>
    <property type="match status" value="1"/>
</dbReference>
<proteinExistence type="inferred from homology"/>
<evidence type="ECO:0000256" key="11">
    <source>
        <dbReference type="ARBA" id="ARBA00022840"/>
    </source>
</evidence>
<feature type="transmembrane region" description="Helical" evidence="25">
    <location>
        <begin position="253"/>
        <end position="276"/>
    </location>
</feature>
<dbReference type="GO" id="GO:0007189">
    <property type="term" value="P:adenylate cyclase-activating G protein-coupled receptor signaling pathway"/>
    <property type="evidence" value="ECO:0007669"/>
    <property type="project" value="TreeGrafter"/>
</dbReference>
<feature type="transmembrane region" description="Helical" evidence="25">
    <location>
        <begin position="1148"/>
        <end position="1168"/>
    </location>
</feature>
<feature type="domain" description="Guanylate cyclase" evidence="26">
    <location>
        <begin position="362"/>
        <end position="489"/>
    </location>
</feature>
<evidence type="ECO:0000256" key="5">
    <source>
        <dbReference type="ARBA" id="ARBA00012201"/>
    </source>
</evidence>
<feature type="compositionally biased region" description="Acidic residues" evidence="24">
    <location>
        <begin position="1656"/>
        <end position="1669"/>
    </location>
</feature>
<dbReference type="GO" id="GO:0006171">
    <property type="term" value="P:cAMP biosynthetic process"/>
    <property type="evidence" value="ECO:0007669"/>
    <property type="project" value="UniProtKB-KW"/>
</dbReference>
<dbReference type="Proteomes" id="UP000504633">
    <property type="component" value="Unplaced"/>
</dbReference>
<dbReference type="EC" id="4.6.1.1" evidence="5"/>
<keyword evidence="8" id="KW-0479">Metal-binding</keyword>
<dbReference type="GO" id="GO:0005886">
    <property type="term" value="C:plasma membrane"/>
    <property type="evidence" value="ECO:0007669"/>
    <property type="project" value="UniProtKB-SubCell"/>
</dbReference>
<evidence type="ECO:0000256" key="4">
    <source>
        <dbReference type="ARBA" id="ARBA00004651"/>
    </source>
</evidence>
<keyword evidence="6" id="KW-1003">Cell membrane</keyword>
<evidence type="ECO:0000256" key="24">
    <source>
        <dbReference type="SAM" id="MobiDB-lite"/>
    </source>
</evidence>
<evidence type="ECO:0000256" key="25">
    <source>
        <dbReference type="SAM" id="Phobius"/>
    </source>
</evidence>
<keyword evidence="12" id="KW-0460">Magnesium</keyword>
<name>A0A6J2SVT1_DROHY</name>
<keyword evidence="18 23" id="KW-0456">Lyase</keyword>
<evidence type="ECO:0000256" key="8">
    <source>
        <dbReference type="ARBA" id="ARBA00022723"/>
    </source>
</evidence>
<dbReference type="CDD" id="cd07302">
    <property type="entry name" value="CHD"/>
    <property type="match status" value="2"/>
</dbReference>
<gene>
    <name evidence="28 29" type="primary">LOC111593022</name>
</gene>
<dbReference type="CTD" id="32485"/>
<evidence type="ECO:0000256" key="21">
    <source>
        <dbReference type="ARBA" id="ARBA00081232"/>
    </source>
</evidence>
<evidence type="ECO:0000256" key="13">
    <source>
        <dbReference type="ARBA" id="ARBA00022989"/>
    </source>
</evidence>
<evidence type="ECO:0000256" key="23">
    <source>
        <dbReference type="RuleBase" id="RU000405"/>
    </source>
</evidence>
<keyword evidence="14" id="KW-0115">cAMP biosynthesis</keyword>
<evidence type="ECO:0000256" key="12">
    <source>
        <dbReference type="ARBA" id="ARBA00022842"/>
    </source>
</evidence>
<feature type="transmembrane region" description="Helical" evidence="25">
    <location>
        <begin position="1217"/>
        <end position="1239"/>
    </location>
</feature>
<evidence type="ECO:0000259" key="26">
    <source>
        <dbReference type="PROSITE" id="PS50125"/>
    </source>
</evidence>
<evidence type="ECO:0000256" key="22">
    <source>
        <dbReference type="ARBA" id="ARBA00081427"/>
    </source>
</evidence>
<dbReference type="Pfam" id="PF00211">
    <property type="entry name" value="Guanylate_cyc"/>
    <property type="match status" value="2"/>
</dbReference>
<dbReference type="PANTHER" id="PTHR45627:SF8">
    <property type="entry name" value="ADENYLATE CYCLASE TYPE 9"/>
    <property type="match status" value="1"/>
</dbReference>
<keyword evidence="16" id="KW-0325">Glycoprotein</keyword>
<keyword evidence="10" id="KW-0547">Nucleotide-binding</keyword>
<dbReference type="GO" id="GO:0046872">
    <property type="term" value="F:metal ion binding"/>
    <property type="evidence" value="ECO:0007669"/>
    <property type="project" value="UniProtKB-KW"/>
</dbReference>
<dbReference type="SMART" id="SM00044">
    <property type="entry name" value="CYCc"/>
    <property type="match status" value="2"/>
</dbReference>
<feature type="region of interest" description="Disordered" evidence="24">
    <location>
        <begin position="1641"/>
        <end position="1706"/>
    </location>
</feature>
<feature type="compositionally biased region" description="Basic and acidic residues" evidence="24">
    <location>
        <begin position="623"/>
        <end position="633"/>
    </location>
</feature>
<evidence type="ECO:0000313" key="29">
    <source>
        <dbReference type="RefSeq" id="XP_030079984.1"/>
    </source>
</evidence>
<dbReference type="PROSITE" id="PS00452">
    <property type="entry name" value="GUANYLATE_CYCLASE_1"/>
    <property type="match status" value="1"/>
</dbReference>
<evidence type="ECO:0000313" key="27">
    <source>
        <dbReference type="Proteomes" id="UP000504633"/>
    </source>
</evidence>
<evidence type="ECO:0000256" key="7">
    <source>
        <dbReference type="ARBA" id="ARBA00022692"/>
    </source>
</evidence>
<accession>A0A6J2SVT1</accession>
<dbReference type="GeneID" id="111593022"/>
<dbReference type="FunFam" id="3.30.70.1230:FF:000008">
    <property type="entry name" value="Adenylate cyclase type 9"/>
    <property type="match status" value="1"/>
</dbReference>
<dbReference type="OMA" id="FTAMPPG"/>
<keyword evidence="7 25" id="KW-0812">Transmembrane</keyword>
<evidence type="ECO:0000256" key="6">
    <source>
        <dbReference type="ARBA" id="ARBA00022475"/>
    </source>
</evidence>
<keyword evidence="9" id="KW-0677">Repeat</keyword>